<evidence type="ECO:0000313" key="1">
    <source>
        <dbReference type="EMBL" id="BAX82192.1"/>
    </source>
</evidence>
<dbReference type="KEGG" id="mbas:ALGA_3900"/>
<dbReference type="OrthoDB" id="1524637at2"/>
<dbReference type="EMBL" id="AP018042">
    <property type="protein sequence ID" value="BAX82192.1"/>
    <property type="molecule type" value="Genomic_DNA"/>
</dbReference>
<reference evidence="1 2" key="1">
    <citation type="journal article" date="2018" name="Mar. Genomics">
        <title>Complete genome sequence of Marinifilaceae bacterium strain SPP2, isolated from the Antarctic marine sediment.</title>
        <authorList>
            <person name="Watanabe M."/>
            <person name="Kojima H."/>
            <person name="Fukui M."/>
        </authorList>
    </citation>
    <scope>NUCLEOTIDE SEQUENCE [LARGE SCALE GENOMIC DNA]</scope>
    <source>
        <strain evidence="1 2">SPP2</strain>
    </source>
</reference>
<sequence>MKVVIVFCVGSFYDDLKKIYRTAGVETYSEFDVRGYTQKHIKDGQVPNWFASNKDYYDSIASFSFLNDEKGSKLLSQITLFNNDIDCCNPMHAYMLDVEKFI</sequence>
<keyword evidence="2" id="KW-1185">Reference proteome</keyword>
<dbReference type="Proteomes" id="UP000218267">
    <property type="component" value="Chromosome"/>
</dbReference>
<dbReference type="AlphaFoldDB" id="A0A1Y1CQH4"/>
<accession>A0A1Y1CQH4</accession>
<evidence type="ECO:0000313" key="2">
    <source>
        <dbReference type="Proteomes" id="UP000218267"/>
    </source>
</evidence>
<dbReference type="RefSeq" id="WP_096432278.1">
    <property type="nucleotide sequence ID" value="NZ_AP018042.1"/>
</dbReference>
<gene>
    <name evidence="1" type="ORF">ALGA_3900</name>
</gene>
<reference evidence="2" key="2">
    <citation type="journal article" date="2020" name="Antonie Van Leeuwenhoek">
        <title>Labilibaculum antarcticum sp. nov., a novel facultative anaerobic, psychrotorelant bacterium isolated from marine sediment of Antarctica.</title>
        <authorList>
            <person name="Watanabe M."/>
            <person name="Kojima H."/>
            <person name="Fukui M."/>
        </authorList>
    </citation>
    <scope>NUCLEOTIDE SEQUENCE [LARGE SCALE GENOMIC DNA]</scope>
    <source>
        <strain evidence="2">SPP2</strain>
    </source>
</reference>
<name>A0A1Y1CQH4_9BACT</name>
<proteinExistence type="predicted"/>
<protein>
    <submittedName>
        <fullName evidence="1">Uncharacterized protein</fullName>
    </submittedName>
</protein>
<organism evidence="1 2">
    <name type="scientific">Labilibaculum antarcticum</name>
    <dbReference type="NCBI Taxonomy" id="1717717"/>
    <lineage>
        <taxon>Bacteria</taxon>
        <taxon>Pseudomonadati</taxon>
        <taxon>Bacteroidota</taxon>
        <taxon>Bacteroidia</taxon>
        <taxon>Marinilabiliales</taxon>
        <taxon>Marinifilaceae</taxon>
        <taxon>Labilibaculum</taxon>
    </lineage>
</organism>